<dbReference type="CDD" id="cd22356">
    <property type="entry name" value="Sau3AI_N-like"/>
    <property type="match status" value="1"/>
</dbReference>
<organism evidence="5 6">
    <name type="scientific">Lactiplantibacillus argentoratensis</name>
    <dbReference type="NCBI Taxonomy" id="271881"/>
    <lineage>
        <taxon>Bacteria</taxon>
        <taxon>Bacillati</taxon>
        <taxon>Bacillota</taxon>
        <taxon>Bacilli</taxon>
        <taxon>Lactobacillales</taxon>
        <taxon>Lactobacillaceae</taxon>
        <taxon>Lactiplantibacillus</taxon>
    </lineage>
</organism>
<geneLocation type="plasmid" evidence="5 6">
    <name>unnamed1</name>
</geneLocation>
<dbReference type="InterPro" id="IPR011335">
    <property type="entry name" value="Restrct_endonuc-II-like"/>
</dbReference>
<gene>
    <name evidence="5" type="ORF">LPA65_15530</name>
</gene>
<dbReference type="NCBIfam" id="NF040973">
    <property type="entry name" value="restrict_Sau3AI"/>
    <property type="match status" value="1"/>
</dbReference>
<evidence type="ECO:0000256" key="3">
    <source>
        <dbReference type="ARBA" id="ARBA00022801"/>
    </source>
</evidence>
<dbReference type="RefSeq" id="WP_057717421.1">
    <property type="nucleotide sequence ID" value="NZ_BJZD01000077.1"/>
</dbReference>
<dbReference type="Pfam" id="PF02976">
    <property type="entry name" value="MutH"/>
    <property type="match status" value="1"/>
</dbReference>
<feature type="domain" description="DNA mismatch repair MutH/Type II restriction enzyme Sau3AI" evidence="4">
    <location>
        <begin position="49"/>
        <end position="156"/>
    </location>
</feature>
<dbReference type="CDD" id="cd22355">
    <property type="entry name" value="Sau3AI_C"/>
    <property type="match status" value="1"/>
</dbReference>
<dbReference type="Proteomes" id="UP000281644">
    <property type="component" value="Plasmid unnamed1"/>
</dbReference>
<dbReference type="Gene3D" id="3.40.600.10">
    <property type="entry name" value="DNA mismatch repair MutH/Restriction endonuclease, type II"/>
    <property type="match status" value="2"/>
</dbReference>
<dbReference type="REBASE" id="275444">
    <property type="entry name" value="Lpl16365ORF15535P"/>
</dbReference>
<dbReference type="GO" id="GO:0003677">
    <property type="term" value="F:DNA binding"/>
    <property type="evidence" value="ECO:0007669"/>
    <property type="project" value="InterPro"/>
</dbReference>
<evidence type="ECO:0000256" key="2">
    <source>
        <dbReference type="ARBA" id="ARBA00022759"/>
    </source>
</evidence>
<protein>
    <submittedName>
        <fullName evidence="5">DNA mismatch repair protein MutH</fullName>
    </submittedName>
</protein>
<reference evidence="5 6" key="1">
    <citation type="submission" date="2018-10" db="EMBL/GenBank/DDBJ databases">
        <title>Genome sequencing of Lactobacillus species.</title>
        <authorList>
            <person name="Baek C."/>
            <person name="Yi H."/>
        </authorList>
    </citation>
    <scope>NUCLEOTIDE SEQUENCE [LARGE SCALE GENOMIC DNA]</scope>
    <source>
        <strain evidence="5 6">DSM 16365</strain>
        <plasmid evidence="5 6">unnamed1</plasmid>
    </source>
</reference>
<evidence type="ECO:0000313" key="6">
    <source>
        <dbReference type="Proteomes" id="UP000281644"/>
    </source>
</evidence>
<sequence length="483" mass="55587">MKSDYSSKEEVHNRALKIKDIRQSDLIKQLGLNIRGNKNAMGDVFEAWFGKTKDNSSEPDLGVSELKATPFKILKNKKNGKSQYSAKERLVLSIINYMDLVNENFESSHFLKKNRNLEIAFYEYNPDIPKDDWTFKYIILYQMMKSPTDFAIIKNDWLLIQKYVLEGRADQISESLTNYLAACTKGKNNKSVREQPFSDIPAKQRAFSFKSSFMTTMLRDNIIGNIRSDAIIKDSVELLDNSLTDIIIKRFRPFIGVSQAQLLKKFNINSTAKSKNNMITRAILGLTPNHTLDNISEFNKASIIPKTIQFSQSGNNRESMSLPPFKFKELVTQSWCDSYGLPEADLNIYLHESKFLFVVFQKNKHGINILKGIKFYTMPLKEIDEQIKYAWEDTKNKLLDGVTLSFNGKRVTNNLIGVKNNMIVHIRPHSAKASYINSPFSNKLPTKAHWSNKPSEFSSYYMTTQSFWLNNDYIKNVVSDLLD</sequence>
<keyword evidence="5" id="KW-0614">Plasmid</keyword>
<keyword evidence="2" id="KW-0255">Endonuclease</keyword>
<evidence type="ECO:0000259" key="4">
    <source>
        <dbReference type="SMART" id="SM00927"/>
    </source>
</evidence>
<dbReference type="AlphaFoldDB" id="A0AAN1UJN5"/>
<dbReference type="InterPro" id="IPR037057">
    <property type="entry name" value="DNA_rep_MutH/T2_RE_sf"/>
</dbReference>
<dbReference type="InterPro" id="IPR011337">
    <property type="entry name" value="DNA_rep_MutH/RE_typeII_Sau3AI"/>
</dbReference>
<keyword evidence="3" id="KW-0378">Hydrolase</keyword>
<dbReference type="KEGG" id="larg:LPA65_15530"/>
<name>A0AAN1UJN5_9LACO</name>
<dbReference type="GO" id="GO:0016787">
    <property type="term" value="F:hydrolase activity"/>
    <property type="evidence" value="ECO:0007669"/>
    <property type="project" value="UniProtKB-KW"/>
</dbReference>
<accession>A0AAN1UJN5</accession>
<proteinExistence type="predicted"/>
<keyword evidence="1" id="KW-0540">Nuclease</keyword>
<dbReference type="SUPFAM" id="SSF52980">
    <property type="entry name" value="Restriction endonuclease-like"/>
    <property type="match status" value="2"/>
</dbReference>
<dbReference type="EMBL" id="CP032752">
    <property type="protein sequence ID" value="AYJ37139.1"/>
    <property type="molecule type" value="Genomic_DNA"/>
</dbReference>
<dbReference type="GO" id="GO:0004519">
    <property type="term" value="F:endonuclease activity"/>
    <property type="evidence" value="ECO:0007669"/>
    <property type="project" value="UniProtKB-KW"/>
</dbReference>
<evidence type="ECO:0000313" key="5">
    <source>
        <dbReference type="EMBL" id="AYJ37139.1"/>
    </source>
</evidence>
<evidence type="ECO:0000256" key="1">
    <source>
        <dbReference type="ARBA" id="ARBA00022722"/>
    </source>
</evidence>
<dbReference type="SMART" id="SM00927">
    <property type="entry name" value="MutH"/>
    <property type="match status" value="1"/>
</dbReference>